<evidence type="ECO:0000313" key="2">
    <source>
        <dbReference type="EMBL" id="QIP37600.1"/>
    </source>
</evidence>
<dbReference type="GO" id="GO:0003677">
    <property type="term" value="F:DNA binding"/>
    <property type="evidence" value="ECO:0007669"/>
    <property type="project" value="UniProtKB-KW"/>
</dbReference>
<dbReference type="AlphaFoldDB" id="A0A6G9CLA4"/>
<name>A0A6G9CLA4_RHOER</name>
<dbReference type="EMBL" id="CP050124">
    <property type="protein sequence ID" value="QIP37600.1"/>
    <property type="molecule type" value="Genomic_DNA"/>
</dbReference>
<evidence type="ECO:0000313" key="3">
    <source>
        <dbReference type="Proteomes" id="UP000502345"/>
    </source>
</evidence>
<organism evidence="2 3">
    <name type="scientific">Rhodococcus erythropolis</name>
    <name type="common">Arthrobacter picolinophilus</name>
    <dbReference type="NCBI Taxonomy" id="1833"/>
    <lineage>
        <taxon>Bacteria</taxon>
        <taxon>Bacillati</taxon>
        <taxon>Actinomycetota</taxon>
        <taxon>Actinomycetes</taxon>
        <taxon>Mycobacteriales</taxon>
        <taxon>Nocardiaceae</taxon>
        <taxon>Rhodococcus</taxon>
        <taxon>Rhodococcus erythropolis group</taxon>
    </lineage>
</organism>
<accession>A0A6G9CLA4</accession>
<protein>
    <submittedName>
        <fullName evidence="2">DNA-binding protein</fullName>
    </submittedName>
</protein>
<dbReference type="InterPro" id="IPR002878">
    <property type="entry name" value="ChsH2_C"/>
</dbReference>
<sequence length="75" mass="8266">MSYVINHRPIPPFDPTTPIIVALVELDEGPYLMSNVIGVAADPGSLPLDLELEVTFVERGDMKLPMFTPLQESAR</sequence>
<dbReference type="Proteomes" id="UP000502345">
    <property type="component" value="Chromosome"/>
</dbReference>
<dbReference type="SUPFAM" id="SSF50249">
    <property type="entry name" value="Nucleic acid-binding proteins"/>
    <property type="match status" value="1"/>
</dbReference>
<reference evidence="2 3" key="1">
    <citation type="submission" date="2020-03" db="EMBL/GenBank/DDBJ databases">
        <title>Screen low temperature-resistant strains for efficient degradation of petroleum hydrocarbons under the low temperature.</title>
        <authorList>
            <person name="Wang Y."/>
            <person name="Chen J."/>
        </authorList>
    </citation>
    <scope>NUCLEOTIDE SEQUENCE [LARGE SCALE GENOMIC DNA]</scope>
    <source>
        <strain evidence="2 3">KB1</strain>
    </source>
</reference>
<proteinExistence type="predicted"/>
<keyword evidence="2" id="KW-0238">DNA-binding</keyword>
<feature type="domain" description="ChsH2 C-terminal OB-fold" evidence="1">
    <location>
        <begin position="1"/>
        <end position="56"/>
    </location>
</feature>
<dbReference type="InterPro" id="IPR012340">
    <property type="entry name" value="NA-bd_OB-fold"/>
</dbReference>
<evidence type="ECO:0000259" key="1">
    <source>
        <dbReference type="Pfam" id="PF01796"/>
    </source>
</evidence>
<dbReference type="Pfam" id="PF01796">
    <property type="entry name" value="OB_ChsH2_C"/>
    <property type="match status" value="1"/>
</dbReference>
<gene>
    <name evidence="2" type="ORF">G9444_0356</name>
</gene>